<protein>
    <submittedName>
        <fullName evidence="2">Uncharacterized protein</fullName>
    </submittedName>
</protein>
<feature type="region of interest" description="Disordered" evidence="1">
    <location>
        <begin position="30"/>
        <end position="54"/>
    </location>
</feature>
<evidence type="ECO:0000313" key="3">
    <source>
        <dbReference type="Proteomes" id="UP000799772"/>
    </source>
</evidence>
<proteinExistence type="predicted"/>
<organism evidence="2 3">
    <name type="scientific">Rhizodiscina lignyota</name>
    <dbReference type="NCBI Taxonomy" id="1504668"/>
    <lineage>
        <taxon>Eukaryota</taxon>
        <taxon>Fungi</taxon>
        <taxon>Dikarya</taxon>
        <taxon>Ascomycota</taxon>
        <taxon>Pezizomycotina</taxon>
        <taxon>Dothideomycetes</taxon>
        <taxon>Pleosporomycetidae</taxon>
        <taxon>Aulographales</taxon>
        <taxon>Rhizodiscinaceae</taxon>
        <taxon>Rhizodiscina</taxon>
    </lineage>
</organism>
<dbReference type="EMBL" id="ML978130">
    <property type="protein sequence ID" value="KAF2096126.1"/>
    <property type="molecule type" value="Genomic_DNA"/>
</dbReference>
<evidence type="ECO:0000256" key="1">
    <source>
        <dbReference type="SAM" id="MobiDB-lite"/>
    </source>
</evidence>
<evidence type="ECO:0000313" key="2">
    <source>
        <dbReference type="EMBL" id="KAF2096126.1"/>
    </source>
</evidence>
<accession>A0A9P4I6M9</accession>
<gene>
    <name evidence="2" type="ORF">NA57DRAFT_78899</name>
</gene>
<name>A0A9P4I6M9_9PEZI</name>
<keyword evidence="3" id="KW-1185">Reference proteome</keyword>
<reference evidence="2" key="1">
    <citation type="journal article" date="2020" name="Stud. Mycol.">
        <title>101 Dothideomycetes genomes: a test case for predicting lifestyles and emergence of pathogens.</title>
        <authorList>
            <person name="Haridas S."/>
            <person name="Albert R."/>
            <person name="Binder M."/>
            <person name="Bloem J."/>
            <person name="Labutti K."/>
            <person name="Salamov A."/>
            <person name="Andreopoulos B."/>
            <person name="Baker S."/>
            <person name="Barry K."/>
            <person name="Bills G."/>
            <person name="Bluhm B."/>
            <person name="Cannon C."/>
            <person name="Castanera R."/>
            <person name="Culley D."/>
            <person name="Daum C."/>
            <person name="Ezra D."/>
            <person name="Gonzalez J."/>
            <person name="Henrissat B."/>
            <person name="Kuo A."/>
            <person name="Liang C."/>
            <person name="Lipzen A."/>
            <person name="Lutzoni F."/>
            <person name="Magnuson J."/>
            <person name="Mondo S."/>
            <person name="Nolan M."/>
            <person name="Ohm R."/>
            <person name="Pangilinan J."/>
            <person name="Park H.-J."/>
            <person name="Ramirez L."/>
            <person name="Alfaro M."/>
            <person name="Sun H."/>
            <person name="Tritt A."/>
            <person name="Yoshinaga Y."/>
            <person name="Zwiers L.-H."/>
            <person name="Turgeon B."/>
            <person name="Goodwin S."/>
            <person name="Spatafora J."/>
            <person name="Crous P."/>
            <person name="Grigoriev I."/>
        </authorList>
    </citation>
    <scope>NUCLEOTIDE SEQUENCE</scope>
    <source>
        <strain evidence="2">CBS 133067</strain>
    </source>
</reference>
<feature type="region of interest" description="Disordered" evidence="1">
    <location>
        <begin position="106"/>
        <end position="129"/>
    </location>
</feature>
<comment type="caution">
    <text evidence="2">The sequence shown here is derived from an EMBL/GenBank/DDBJ whole genome shotgun (WGS) entry which is preliminary data.</text>
</comment>
<dbReference type="Proteomes" id="UP000799772">
    <property type="component" value="Unassembled WGS sequence"/>
</dbReference>
<sequence length="203" mass="22242">MVLPLPFFGRKASLTNNEYILHDGTPFQPSHMEFSAVDPVSPPPSSKTKDLPPSTIEKSYTANEILIAIIEQIAQLESGTADEEFTPEQNLQSKLKDMYEHLKKNVNEPKQTWPNTAPPGLADNASEDDDLLVGNGIHGTGDANMLTIQRHAEAKGRRNDSKGNLSASKTGAVIAMLLPRMLLPDTSRDPDAAARLVRMRQES</sequence>
<dbReference type="AlphaFoldDB" id="A0A9P4I6M9"/>